<dbReference type="OrthoDB" id="4331766at2"/>
<comment type="caution">
    <text evidence="1">The sequence shown here is derived from an EMBL/GenBank/DDBJ whole genome shotgun (WGS) entry which is preliminary data.</text>
</comment>
<protein>
    <submittedName>
        <fullName evidence="1">Molybdopterin converting factor small subunit</fullName>
    </submittedName>
</protein>
<dbReference type="EMBL" id="PTJD01000011">
    <property type="protein sequence ID" value="PPK93206.1"/>
    <property type="molecule type" value="Genomic_DNA"/>
</dbReference>
<dbReference type="AlphaFoldDB" id="A0A2S6IG86"/>
<reference evidence="1 2" key="1">
    <citation type="submission" date="2018-02" db="EMBL/GenBank/DDBJ databases">
        <title>Genomic Encyclopedia of Archaeal and Bacterial Type Strains, Phase II (KMG-II): from individual species to whole genera.</title>
        <authorList>
            <person name="Goeker M."/>
        </authorList>
    </citation>
    <scope>NUCLEOTIDE SEQUENCE [LARGE SCALE GENOMIC DNA]</scope>
    <source>
        <strain evidence="1 2">DSM 22857</strain>
    </source>
</reference>
<dbReference type="Proteomes" id="UP000239485">
    <property type="component" value="Unassembled WGS sequence"/>
</dbReference>
<gene>
    <name evidence="1" type="ORF">CLV92_111123</name>
</gene>
<dbReference type="Gene3D" id="3.10.20.30">
    <property type="match status" value="1"/>
</dbReference>
<dbReference type="RefSeq" id="WP_104434097.1">
    <property type="nucleotide sequence ID" value="NZ_PTJD01000011.1"/>
</dbReference>
<dbReference type="InterPro" id="IPR003749">
    <property type="entry name" value="ThiS/MoaD-like"/>
</dbReference>
<dbReference type="Pfam" id="PF02597">
    <property type="entry name" value="ThiS"/>
    <property type="match status" value="1"/>
</dbReference>
<evidence type="ECO:0000313" key="1">
    <source>
        <dbReference type="EMBL" id="PPK93206.1"/>
    </source>
</evidence>
<dbReference type="InterPro" id="IPR016155">
    <property type="entry name" value="Mopterin_synth/thiamin_S_b"/>
</dbReference>
<dbReference type="SUPFAM" id="SSF54285">
    <property type="entry name" value="MoaD/ThiS"/>
    <property type="match status" value="1"/>
</dbReference>
<keyword evidence="2" id="KW-1185">Reference proteome</keyword>
<evidence type="ECO:0000313" key="2">
    <source>
        <dbReference type="Proteomes" id="UP000239485"/>
    </source>
</evidence>
<accession>A0A2S6IG86</accession>
<organism evidence="1 2">
    <name type="scientific">Kineococcus xinjiangensis</name>
    <dbReference type="NCBI Taxonomy" id="512762"/>
    <lineage>
        <taxon>Bacteria</taxon>
        <taxon>Bacillati</taxon>
        <taxon>Actinomycetota</taxon>
        <taxon>Actinomycetes</taxon>
        <taxon>Kineosporiales</taxon>
        <taxon>Kineosporiaceae</taxon>
        <taxon>Kineococcus</taxon>
    </lineage>
</organism>
<dbReference type="InterPro" id="IPR012675">
    <property type="entry name" value="Beta-grasp_dom_sf"/>
</dbReference>
<sequence length="82" mass="8438">MSVLVRYYAGAAEAAGVDEERVELGSGRPLAELLDLLTQRHGQRLGTVLPACSFLLDATSAGREAPVGADATVDVLPPFAGG</sequence>
<name>A0A2S6IG86_9ACTN</name>
<proteinExistence type="predicted"/>